<dbReference type="Proteomes" id="UP000634136">
    <property type="component" value="Unassembled WGS sequence"/>
</dbReference>
<reference evidence="1" key="1">
    <citation type="submission" date="2020-09" db="EMBL/GenBank/DDBJ databases">
        <title>Genome-Enabled Discovery of Anthraquinone Biosynthesis in Senna tora.</title>
        <authorList>
            <person name="Kang S.-H."/>
            <person name="Pandey R.P."/>
            <person name="Lee C.-M."/>
            <person name="Sim J.-S."/>
            <person name="Jeong J.-T."/>
            <person name="Choi B.-S."/>
            <person name="Jung M."/>
            <person name="Ginzburg D."/>
            <person name="Zhao K."/>
            <person name="Won S.Y."/>
            <person name="Oh T.-J."/>
            <person name="Yu Y."/>
            <person name="Kim N.-H."/>
            <person name="Lee O.R."/>
            <person name="Lee T.-H."/>
            <person name="Bashyal P."/>
            <person name="Kim T.-S."/>
            <person name="Lee W.-H."/>
            <person name="Kawkins C."/>
            <person name="Kim C.-K."/>
            <person name="Kim J.S."/>
            <person name="Ahn B.O."/>
            <person name="Rhee S.Y."/>
            <person name="Sohng J.K."/>
        </authorList>
    </citation>
    <scope>NUCLEOTIDE SEQUENCE</scope>
    <source>
        <tissue evidence="1">Leaf</tissue>
    </source>
</reference>
<comment type="caution">
    <text evidence="1">The sequence shown here is derived from an EMBL/GenBank/DDBJ whole genome shotgun (WGS) entry which is preliminary data.</text>
</comment>
<accession>A0A834XH73</accession>
<dbReference type="AlphaFoldDB" id="A0A834XH73"/>
<gene>
    <name evidence="1" type="ORF">G2W53_001927</name>
</gene>
<keyword evidence="2" id="KW-1185">Reference proteome</keyword>
<dbReference type="EMBL" id="JAAIUW010000001">
    <property type="protein sequence ID" value="KAF7845022.1"/>
    <property type="molecule type" value="Genomic_DNA"/>
</dbReference>
<organism evidence="1 2">
    <name type="scientific">Senna tora</name>
    <dbReference type="NCBI Taxonomy" id="362788"/>
    <lineage>
        <taxon>Eukaryota</taxon>
        <taxon>Viridiplantae</taxon>
        <taxon>Streptophyta</taxon>
        <taxon>Embryophyta</taxon>
        <taxon>Tracheophyta</taxon>
        <taxon>Spermatophyta</taxon>
        <taxon>Magnoliopsida</taxon>
        <taxon>eudicotyledons</taxon>
        <taxon>Gunneridae</taxon>
        <taxon>Pentapetalae</taxon>
        <taxon>rosids</taxon>
        <taxon>fabids</taxon>
        <taxon>Fabales</taxon>
        <taxon>Fabaceae</taxon>
        <taxon>Caesalpinioideae</taxon>
        <taxon>Cassia clade</taxon>
        <taxon>Senna</taxon>
    </lineage>
</organism>
<evidence type="ECO:0000313" key="1">
    <source>
        <dbReference type="EMBL" id="KAF7845022.1"/>
    </source>
</evidence>
<sequence length="32" mass="3699">MTKYGKGRSKRCVWEVEASFGAIVLAKRKRKD</sequence>
<name>A0A834XH73_9FABA</name>
<proteinExistence type="predicted"/>
<evidence type="ECO:0000313" key="2">
    <source>
        <dbReference type="Proteomes" id="UP000634136"/>
    </source>
</evidence>
<protein>
    <submittedName>
        <fullName evidence="1">Uncharacterized protein</fullName>
    </submittedName>
</protein>